<dbReference type="GO" id="GO:0055085">
    <property type="term" value="P:transmembrane transport"/>
    <property type="evidence" value="ECO:0007669"/>
    <property type="project" value="InterPro"/>
</dbReference>
<feature type="transmembrane region" description="Helical" evidence="6">
    <location>
        <begin position="16"/>
        <end position="34"/>
    </location>
</feature>
<proteinExistence type="predicted"/>
<sequence length="407" mass="42188">MSKHVLRLRSTPTLRGLPMTSIIAFTVGAALLIYSAEKLITYLVGAARGLAISLFLLAILFTGIEFDDLAFGVVLNLEGSEDIALGVIFGTVVSLTGLVLALAAILAPRPVEIPKDYIALFAIAPLVLIVPALLGGLSRVTGVVLIALFVVFIAYIAYRESRRAVPTFRSAEVLEVVEAENAVEVAHSRELVGSGARNSGGGGRPGGGGSLYETGDVAKAKANKRPGWALLLLALVALVGVVLGAWVMAEGTEGIVDEYAIGGTVFGATIATLVLSLEDIFLTVEPFRRGAPAIGVGNVIGSVVFSVTAKVGIIALLGGALLITPEVFSWHLPALIVINGFAAYALFTGHLRRWHGVVLLVGYVAYWIVSFSVFGLIAGDDDASGANDGAQHPGIEAPAVPGAADDD</sequence>
<dbReference type="Gene3D" id="1.20.1420.30">
    <property type="entry name" value="NCX, central ion-binding region"/>
    <property type="match status" value="2"/>
</dbReference>
<evidence type="ECO:0000256" key="3">
    <source>
        <dbReference type="ARBA" id="ARBA00022989"/>
    </source>
</evidence>
<evidence type="ECO:0000256" key="2">
    <source>
        <dbReference type="ARBA" id="ARBA00022692"/>
    </source>
</evidence>
<name>I7FF44_MYCS2</name>
<dbReference type="GO" id="GO:0016020">
    <property type="term" value="C:membrane"/>
    <property type="evidence" value="ECO:0007669"/>
    <property type="project" value="UniProtKB-SubCell"/>
</dbReference>
<evidence type="ECO:0000256" key="4">
    <source>
        <dbReference type="ARBA" id="ARBA00023136"/>
    </source>
</evidence>
<keyword evidence="4 6" id="KW-0472">Membrane</keyword>
<dbReference type="Proteomes" id="UP000006158">
    <property type="component" value="Chromosome"/>
</dbReference>
<comment type="subcellular location">
    <subcellularLocation>
        <location evidence="1">Membrane</location>
        <topology evidence="1">Multi-pass membrane protein</topology>
    </subcellularLocation>
</comment>
<evidence type="ECO:0000313" key="9">
    <source>
        <dbReference type="Proteomes" id="UP000006158"/>
    </source>
</evidence>
<protein>
    <submittedName>
        <fullName evidence="8">K+-dependent Na+/Ca+ exchanger related-protein</fullName>
    </submittedName>
</protein>
<dbReference type="KEGG" id="msg:MSMEI_3632"/>
<organism evidence="8 9">
    <name type="scientific">Mycolicibacterium smegmatis (strain ATCC 700084 / mc(2)155)</name>
    <name type="common">Mycobacterium smegmatis</name>
    <dbReference type="NCBI Taxonomy" id="246196"/>
    <lineage>
        <taxon>Bacteria</taxon>
        <taxon>Bacillati</taxon>
        <taxon>Actinomycetota</taxon>
        <taxon>Actinomycetes</taxon>
        <taxon>Mycobacteriales</taxon>
        <taxon>Mycobacteriaceae</taxon>
        <taxon>Mycolicibacterium</taxon>
    </lineage>
</organism>
<dbReference type="Pfam" id="PF01699">
    <property type="entry name" value="Na_Ca_ex"/>
    <property type="match status" value="2"/>
</dbReference>
<dbReference type="EMBL" id="CP001663">
    <property type="protein sequence ID" value="AFP40095.1"/>
    <property type="molecule type" value="Genomic_DNA"/>
</dbReference>
<feature type="transmembrane region" description="Helical" evidence="6">
    <location>
        <begin position="328"/>
        <end position="347"/>
    </location>
</feature>
<feature type="domain" description="Sodium/calcium exchanger membrane region" evidence="7">
    <location>
        <begin position="21"/>
        <end position="156"/>
    </location>
</feature>
<feature type="transmembrane region" description="Helical" evidence="6">
    <location>
        <begin position="140"/>
        <end position="158"/>
    </location>
</feature>
<keyword evidence="2 6" id="KW-0812">Transmembrane</keyword>
<reference evidence="8 9" key="1">
    <citation type="journal article" date="2007" name="Genome Biol.">
        <title>Interrupted coding sequences in Mycobacterium smegmatis: authentic mutations or sequencing errors?</title>
        <authorList>
            <person name="Deshayes C."/>
            <person name="Perrodou E."/>
            <person name="Gallien S."/>
            <person name="Euphrasie D."/>
            <person name="Schaeffer C."/>
            <person name="Van-Dorsselaer A."/>
            <person name="Poch O."/>
            <person name="Lecompte O."/>
            <person name="Reyrat J.M."/>
        </authorList>
    </citation>
    <scope>NUCLEOTIDE SEQUENCE [LARGE SCALE GENOMIC DNA]</scope>
    <source>
        <strain evidence="9">ATCC 700084 / mc(2)155</strain>
    </source>
</reference>
<reference evidence="8 9" key="2">
    <citation type="journal article" date="2009" name="Genome Res.">
        <title>Ortho-proteogenomics: multiple proteomes investigation through orthology and a new MS-based protocol.</title>
        <authorList>
            <person name="Gallien S."/>
            <person name="Perrodou E."/>
            <person name="Carapito C."/>
            <person name="Deshayes C."/>
            <person name="Reyrat J.M."/>
            <person name="Van Dorsselaer A."/>
            <person name="Poch O."/>
            <person name="Schaeffer C."/>
            <person name="Lecompte O."/>
        </authorList>
    </citation>
    <scope>NUCLEOTIDE SEQUENCE [LARGE SCALE GENOMIC DNA]</scope>
    <source>
        <strain evidence="9">ATCC 700084 / mc(2)155</strain>
    </source>
</reference>
<keyword evidence="3 6" id="KW-1133">Transmembrane helix</keyword>
<evidence type="ECO:0000256" key="5">
    <source>
        <dbReference type="SAM" id="MobiDB-lite"/>
    </source>
</evidence>
<evidence type="ECO:0000256" key="1">
    <source>
        <dbReference type="ARBA" id="ARBA00004141"/>
    </source>
</evidence>
<feature type="transmembrane region" description="Helical" evidence="6">
    <location>
        <begin position="259"/>
        <end position="284"/>
    </location>
</feature>
<dbReference type="InterPro" id="IPR044880">
    <property type="entry name" value="NCX_ion-bd_dom_sf"/>
</dbReference>
<evidence type="ECO:0000259" key="7">
    <source>
        <dbReference type="Pfam" id="PF01699"/>
    </source>
</evidence>
<dbReference type="InterPro" id="IPR004837">
    <property type="entry name" value="NaCa_Exmemb"/>
</dbReference>
<gene>
    <name evidence="8" type="ordered locus">MSMEI_3632</name>
</gene>
<evidence type="ECO:0000256" key="6">
    <source>
        <dbReference type="SAM" id="Phobius"/>
    </source>
</evidence>
<dbReference type="PATRIC" id="fig|246196.56.peg.3724"/>
<feature type="domain" description="Sodium/calcium exchanger membrane region" evidence="7">
    <location>
        <begin position="231"/>
        <end position="370"/>
    </location>
</feature>
<feature type="transmembrane region" description="Helical" evidence="6">
    <location>
        <begin position="117"/>
        <end position="134"/>
    </location>
</feature>
<feature type="transmembrane region" description="Helical" evidence="6">
    <location>
        <begin position="296"/>
        <end position="322"/>
    </location>
</feature>
<feature type="transmembrane region" description="Helical" evidence="6">
    <location>
        <begin position="83"/>
        <end position="105"/>
    </location>
</feature>
<feature type="region of interest" description="Disordered" evidence="5">
    <location>
        <begin position="387"/>
        <end position="407"/>
    </location>
</feature>
<feature type="transmembrane region" description="Helical" evidence="6">
    <location>
        <begin position="41"/>
        <end position="63"/>
    </location>
</feature>
<feature type="transmembrane region" description="Helical" evidence="6">
    <location>
        <begin position="354"/>
        <end position="378"/>
    </location>
</feature>
<evidence type="ECO:0000313" key="8">
    <source>
        <dbReference type="EMBL" id="AFP40095.1"/>
    </source>
</evidence>
<feature type="transmembrane region" description="Helical" evidence="6">
    <location>
        <begin position="228"/>
        <end position="247"/>
    </location>
</feature>
<accession>I7FF44</accession>
<dbReference type="AlphaFoldDB" id="I7FF44"/>